<comment type="subcellular location">
    <subcellularLocation>
        <location evidence="1">Membrane</location>
    </subcellularLocation>
</comment>
<dbReference type="AlphaFoldDB" id="A0A1W2TIV2"/>
<evidence type="ECO:0000259" key="7">
    <source>
        <dbReference type="Pfam" id="PF13664"/>
    </source>
</evidence>
<evidence type="ECO:0000256" key="1">
    <source>
        <dbReference type="ARBA" id="ARBA00004370"/>
    </source>
</evidence>
<keyword evidence="9" id="KW-1185">Reference proteome</keyword>
<dbReference type="EMBL" id="DF977460">
    <property type="protein sequence ID" value="GAP88096.2"/>
    <property type="molecule type" value="Genomic_DNA"/>
</dbReference>
<accession>A0A1W2TIV2</accession>
<sequence>MYFVHGLPDEVGISGTRGVDLRGPSELFSILLGTGVQGFFQPPGIFGRARAARSVYNRGMRRRYRDSQEQKSKPKSTGQRGINRSCAGMYMQTPSGQDTVASIATATASTMDLRPLLAPLHLLSFSTLLGTQLYQTFVVTKICFVSLPRSAFTTLQKRLFPVYFRTQSLLLILTAATIPSQGPLTLIANRAAWIPFALAGTTAALNLLVYGPRTRQIMIQRVHQGAPDFSARRSGGPCQGDSTDSSVVFETETRDGPQKQKQKQIAGDAVEGPSVEMQQLHRSFSRSHAMSIHLNLLTVGAMLWWGWKLASSLNLELK</sequence>
<feature type="region of interest" description="Disordered" evidence="5">
    <location>
        <begin position="230"/>
        <end position="270"/>
    </location>
</feature>
<feature type="transmembrane region" description="Helical" evidence="6">
    <location>
        <begin position="289"/>
        <end position="307"/>
    </location>
</feature>
<feature type="region of interest" description="Disordered" evidence="5">
    <location>
        <begin position="58"/>
        <end position="83"/>
    </location>
</feature>
<dbReference type="Pfam" id="PF13664">
    <property type="entry name" value="DUF4149"/>
    <property type="match status" value="1"/>
</dbReference>
<keyword evidence="4 6" id="KW-0472">Membrane</keyword>
<evidence type="ECO:0000256" key="4">
    <source>
        <dbReference type="ARBA" id="ARBA00023136"/>
    </source>
</evidence>
<evidence type="ECO:0000313" key="9">
    <source>
        <dbReference type="Proteomes" id="UP000054516"/>
    </source>
</evidence>
<evidence type="ECO:0000256" key="6">
    <source>
        <dbReference type="SAM" id="Phobius"/>
    </source>
</evidence>
<keyword evidence="3 6" id="KW-1133">Transmembrane helix</keyword>
<dbReference type="Proteomes" id="UP000054516">
    <property type="component" value="Unassembled WGS sequence"/>
</dbReference>
<proteinExistence type="predicted"/>
<protein>
    <recommendedName>
        <fullName evidence="7">TMEM205-like domain-containing protein</fullName>
    </recommendedName>
</protein>
<dbReference type="InterPro" id="IPR053009">
    <property type="entry name" value="Xanthocillin_Biosynth-Assoc"/>
</dbReference>
<dbReference type="GO" id="GO:0016020">
    <property type="term" value="C:membrane"/>
    <property type="evidence" value="ECO:0007669"/>
    <property type="project" value="UniProtKB-SubCell"/>
</dbReference>
<evidence type="ECO:0000313" key="8">
    <source>
        <dbReference type="EMBL" id="GAP88096.2"/>
    </source>
</evidence>
<organism evidence="8">
    <name type="scientific">Rosellinia necatrix</name>
    <name type="common">White root-rot fungus</name>
    <dbReference type="NCBI Taxonomy" id="77044"/>
    <lineage>
        <taxon>Eukaryota</taxon>
        <taxon>Fungi</taxon>
        <taxon>Dikarya</taxon>
        <taxon>Ascomycota</taxon>
        <taxon>Pezizomycotina</taxon>
        <taxon>Sordariomycetes</taxon>
        <taxon>Xylariomycetidae</taxon>
        <taxon>Xylariales</taxon>
        <taxon>Xylariaceae</taxon>
        <taxon>Rosellinia</taxon>
    </lineage>
</organism>
<feature type="domain" description="TMEM205-like" evidence="7">
    <location>
        <begin position="123"/>
        <end position="222"/>
    </location>
</feature>
<evidence type="ECO:0000256" key="2">
    <source>
        <dbReference type="ARBA" id="ARBA00022692"/>
    </source>
</evidence>
<evidence type="ECO:0000256" key="5">
    <source>
        <dbReference type="SAM" id="MobiDB-lite"/>
    </source>
</evidence>
<feature type="transmembrane region" description="Helical" evidence="6">
    <location>
        <begin position="192"/>
        <end position="211"/>
    </location>
</feature>
<reference evidence="8" key="1">
    <citation type="submission" date="2016-03" db="EMBL/GenBank/DDBJ databases">
        <title>Draft genome sequence of Rosellinia necatrix.</title>
        <authorList>
            <person name="Kanematsu S."/>
        </authorList>
    </citation>
    <scope>NUCLEOTIDE SEQUENCE [LARGE SCALE GENOMIC DNA]</scope>
    <source>
        <strain evidence="8">W97</strain>
    </source>
</reference>
<evidence type="ECO:0000256" key="3">
    <source>
        <dbReference type="ARBA" id="ARBA00022989"/>
    </source>
</evidence>
<name>A0A1W2TIV2_ROSNE</name>
<dbReference type="OrthoDB" id="1641132at2759"/>
<keyword evidence="2 6" id="KW-0812">Transmembrane</keyword>
<dbReference type="PANTHER" id="PTHR23241">
    <property type="entry name" value="LATE EMBRYOGENESIS ABUNDANT PLANTS LEA-RELATED"/>
    <property type="match status" value="1"/>
</dbReference>
<dbReference type="PANTHER" id="PTHR23241:SF102">
    <property type="entry name" value="LD23009P"/>
    <property type="match status" value="1"/>
</dbReference>
<gene>
    <name evidence="8" type="ORF">SAMD00023353_1501440</name>
</gene>
<dbReference type="InterPro" id="IPR025423">
    <property type="entry name" value="TMEM205-like"/>
</dbReference>